<dbReference type="Proteomes" id="UP001164746">
    <property type="component" value="Chromosome 12"/>
</dbReference>
<proteinExistence type="predicted"/>
<organism evidence="1 2">
    <name type="scientific">Mya arenaria</name>
    <name type="common">Soft-shell clam</name>
    <dbReference type="NCBI Taxonomy" id="6604"/>
    <lineage>
        <taxon>Eukaryota</taxon>
        <taxon>Metazoa</taxon>
        <taxon>Spiralia</taxon>
        <taxon>Lophotrochozoa</taxon>
        <taxon>Mollusca</taxon>
        <taxon>Bivalvia</taxon>
        <taxon>Autobranchia</taxon>
        <taxon>Heteroconchia</taxon>
        <taxon>Euheterodonta</taxon>
        <taxon>Imparidentia</taxon>
        <taxon>Neoheterodontei</taxon>
        <taxon>Myida</taxon>
        <taxon>Myoidea</taxon>
        <taxon>Myidae</taxon>
        <taxon>Mya</taxon>
    </lineage>
</organism>
<reference evidence="1" key="1">
    <citation type="submission" date="2022-11" db="EMBL/GenBank/DDBJ databases">
        <title>Centuries of genome instability and evolution in soft-shell clam transmissible cancer (bioRxiv).</title>
        <authorList>
            <person name="Hart S.F.M."/>
            <person name="Yonemitsu M.A."/>
            <person name="Giersch R.M."/>
            <person name="Beal B.F."/>
            <person name="Arriagada G."/>
            <person name="Davis B.W."/>
            <person name="Ostrander E.A."/>
            <person name="Goff S.P."/>
            <person name="Metzger M.J."/>
        </authorList>
    </citation>
    <scope>NUCLEOTIDE SEQUENCE</scope>
    <source>
        <strain evidence="1">MELC-2E11</strain>
        <tissue evidence="1">Siphon/mantle</tissue>
    </source>
</reference>
<name>A0ABY7FM77_MYAAR</name>
<gene>
    <name evidence="1" type="ORF">MAR_016126</name>
</gene>
<evidence type="ECO:0000313" key="1">
    <source>
        <dbReference type="EMBL" id="WAR22152.1"/>
    </source>
</evidence>
<protein>
    <submittedName>
        <fullName evidence="1">Uncharacterized protein</fullName>
    </submittedName>
</protein>
<feature type="non-terminal residue" evidence="1">
    <location>
        <position position="1"/>
    </location>
</feature>
<sequence length="61" mass="6620">MSFGEKIVSTFKTGWNSGNVCASELCGITASSLTSVIWGSLKCSILIKTFNIGMETQERKQ</sequence>
<accession>A0ABY7FM77</accession>
<evidence type="ECO:0000313" key="2">
    <source>
        <dbReference type="Proteomes" id="UP001164746"/>
    </source>
</evidence>
<keyword evidence="2" id="KW-1185">Reference proteome</keyword>
<dbReference type="EMBL" id="CP111023">
    <property type="protein sequence ID" value="WAR22152.1"/>
    <property type="molecule type" value="Genomic_DNA"/>
</dbReference>